<dbReference type="OrthoDB" id="7840209at2759"/>
<proteinExistence type="predicted"/>
<dbReference type="Proteomes" id="UP000008792">
    <property type="component" value="Unassembled WGS sequence"/>
</dbReference>
<organism evidence="2 3">
    <name type="scientific">Drosophila virilis</name>
    <name type="common">Fruit fly</name>
    <dbReference type="NCBI Taxonomy" id="7244"/>
    <lineage>
        <taxon>Eukaryota</taxon>
        <taxon>Metazoa</taxon>
        <taxon>Ecdysozoa</taxon>
        <taxon>Arthropoda</taxon>
        <taxon>Hexapoda</taxon>
        <taxon>Insecta</taxon>
        <taxon>Pterygota</taxon>
        <taxon>Neoptera</taxon>
        <taxon>Endopterygota</taxon>
        <taxon>Diptera</taxon>
        <taxon>Brachycera</taxon>
        <taxon>Muscomorpha</taxon>
        <taxon>Ephydroidea</taxon>
        <taxon>Drosophilidae</taxon>
        <taxon>Drosophila</taxon>
    </lineage>
</organism>
<dbReference type="EMBL" id="CH940647">
    <property type="protein sequence ID" value="KRF84671.1"/>
    <property type="molecule type" value="Genomic_DNA"/>
</dbReference>
<evidence type="ECO:0000313" key="3">
    <source>
        <dbReference type="Proteomes" id="UP000008792"/>
    </source>
</evidence>
<evidence type="ECO:0000256" key="1">
    <source>
        <dbReference type="SAM" id="MobiDB-lite"/>
    </source>
</evidence>
<evidence type="ECO:0000313" key="2">
    <source>
        <dbReference type="EMBL" id="KRF84671.1"/>
    </source>
</evidence>
<name>A0A0Q9WU27_DROVI</name>
<feature type="region of interest" description="Disordered" evidence="1">
    <location>
        <begin position="1"/>
        <end position="49"/>
    </location>
</feature>
<keyword evidence="3" id="KW-1185">Reference proteome</keyword>
<protein>
    <submittedName>
        <fullName evidence="2">Uncharacterized protein, isoform B</fullName>
    </submittedName>
</protein>
<feature type="compositionally biased region" description="Polar residues" evidence="1">
    <location>
        <begin position="8"/>
        <end position="43"/>
    </location>
</feature>
<dbReference type="AlphaFoldDB" id="A0A0Q9WU27"/>
<gene>
    <name evidence="2" type="primary">Dvir\GJ13561</name>
    <name evidence="2" type="ORF">Dvir_GJ13561</name>
</gene>
<reference evidence="2 3" key="1">
    <citation type="journal article" date="2007" name="Nature">
        <title>Evolution of genes and genomes on the Drosophila phylogeny.</title>
        <authorList>
            <consortium name="Drosophila 12 Genomes Consortium"/>
            <person name="Clark A.G."/>
            <person name="Eisen M.B."/>
            <person name="Smith D.R."/>
            <person name="Bergman C.M."/>
            <person name="Oliver B."/>
            <person name="Markow T.A."/>
            <person name="Kaufman T.C."/>
            <person name="Kellis M."/>
            <person name="Gelbart W."/>
            <person name="Iyer V.N."/>
            <person name="Pollard D.A."/>
            <person name="Sackton T.B."/>
            <person name="Larracuente A.M."/>
            <person name="Singh N.D."/>
            <person name="Abad J.P."/>
            <person name="Abt D.N."/>
            <person name="Adryan B."/>
            <person name="Aguade M."/>
            <person name="Akashi H."/>
            <person name="Anderson W.W."/>
            <person name="Aquadro C.F."/>
            <person name="Ardell D.H."/>
            <person name="Arguello R."/>
            <person name="Artieri C.G."/>
            <person name="Barbash D.A."/>
            <person name="Barker D."/>
            <person name="Barsanti P."/>
            <person name="Batterham P."/>
            <person name="Batzoglou S."/>
            <person name="Begun D."/>
            <person name="Bhutkar A."/>
            <person name="Blanco E."/>
            <person name="Bosak S.A."/>
            <person name="Bradley R.K."/>
            <person name="Brand A.D."/>
            <person name="Brent M.R."/>
            <person name="Brooks A.N."/>
            <person name="Brown R.H."/>
            <person name="Butlin R.K."/>
            <person name="Caggese C."/>
            <person name="Calvi B.R."/>
            <person name="Bernardo de Carvalho A."/>
            <person name="Caspi A."/>
            <person name="Castrezana S."/>
            <person name="Celniker S.E."/>
            <person name="Chang J.L."/>
            <person name="Chapple C."/>
            <person name="Chatterji S."/>
            <person name="Chinwalla A."/>
            <person name="Civetta A."/>
            <person name="Clifton S.W."/>
            <person name="Comeron J.M."/>
            <person name="Costello J.C."/>
            <person name="Coyne J.A."/>
            <person name="Daub J."/>
            <person name="David R.G."/>
            <person name="Delcher A.L."/>
            <person name="Delehaunty K."/>
            <person name="Do C.B."/>
            <person name="Ebling H."/>
            <person name="Edwards K."/>
            <person name="Eickbush T."/>
            <person name="Evans J.D."/>
            <person name="Filipski A."/>
            <person name="Findeiss S."/>
            <person name="Freyhult E."/>
            <person name="Fulton L."/>
            <person name="Fulton R."/>
            <person name="Garcia A.C."/>
            <person name="Gardiner A."/>
            <person name="Garfield D.A."/>
            <person name="Garvin B.E."/>
            <person name="Gibson G."/>
            <person name="Gilbert D."/>
            <person name="Gnerre S."/>
            <person name="Godfrey J."/>
            <person name="Good R."/>
            <person name="Gotea V."/>
            <person name="Gravely B."/>
            <person name="Greenberg A.J."/>
            <person name="Griffiths-Jones S."/>
            <person name="Gross S."/>
            <person name="Guigo R."/>
            <person name="Gustafson E.A."/>
            <person name="Haerty W."/>
            <person name="Hahn M.W."/>
            <person name="Halligan D.L."/>
            <person name="Halpern A.L."/>
            <person name="Halter G.M."/>
            <person name="Han M.V."/>
            <person name="Heger A."/>
            <person name="Hillier L."/>
            <person name="Hinrichs A.S."/>
            <person name="Holmes I."/>
            <person name="Hoskins R.A."/>
            <person name="Hubisz M.J."/>
            <person name="Hultmark D."/>
            <person name="Huntley M.A."/>
            <person name="Jaffe D.B."/>
            <person name="Jagadeeshan S."/>
            <person name="Jeck W.R."/>
            <person name="Johnson J."/>
            <person name="Jones C.D."/>
            <person name="Jordan W.C."/>
            <person name="Karpen G.H."/>
            <person name="Kataoka E."/>
            <person name="Keightley P.D."/>
            <person name="Kheradpour P."/>
            <person name="Kirkness E.F."/>
            <person name="Koerich L.B."/>
            <person name="Kristiansen K."/>
            <person name="Kudrna D."/>
            <person name="Kulathinal R.J."/>
            <person name="Kumar S."/>
            <person name="Kwok R."/>
            <person name="Lander E."/>
            <person name="Langley C.H."/>
            <person name="Lapoint R."/>
            <person name="Lazzaro B.P."/>
            <person name="Lee S.J."/>
            <person name="Levesque L."/>
            <person name="Li R."/>
            <person name="Lin C.F."/>
            <person name="Lin M.F."/>
            <person name="Lindblad-Toh K."/>
            <person name="Llopart A."/>
            <person name="Long M."/>
            <person name="Low L."/>
            <person name="Lozovsky E."/>
            <person name="Lu J."/>
            <person name="Luo M."/>
            <person name="Machado C.A."/>
            <person name="Makalowski W."/>
            <person name="Marzo M."/>
            <person name="Matsuda M."/>
            <person name="Matzkin L."/>
            <person name="McAllister B."/>
            <person name="McBride C.S."/>
            <person name="McKernan B."/>
            <person name="McKernan K."/>
            <person name="Mendez-Lago M."/>
            <person name="Minx P."/>
            <person name="Mollenhauer M.U."/>
            <person name="Montooth K."/>
            <person name="Mount S.M."/>
            <person name="Mu X."/>
            <person name="Myers E."/>
            <person name="Negre B."/>
            <person name="Newfeld S."/>
            <person name="Nielsen R."/>
            <person name="Noor M.A."/>
            <person name="O'Grady P."/>
            <person name="Pachter L."/>
            <person name="Papaceit M."/>
            <person name="Parisi M.J."/>
            <person name="Parisi M."/>
            <person name="Parts L."/>
            <person name="Pedersen J.S."/>
            <person name="Pesole G."/>
            <person name="Phillippy A.M."/>
            <person name="Ponting C.P."/>
            <person name="Pop M."/>
            <person name="Porcelli D."/>
            <person name="Powell J.R."/>
            <person name="Prohaska S."/>
            <person name="Pruitt K."/>
            <person name="Puig M."/>
            <person name="Quesneville H."/>
            <person name="Ram K.R."/>
            <person name="Rand D."/>
            <person name="Rasmussen M.D."/>
            <person name="Reed L.K."/>
            <person name="Reenan R."/>
            <person name="Reily A."/>
            <person name="Remington K.A."/>
            <person name="Rieger T.T."/>
            <person name="Ritchie M.G."/>
            <person name="Robin C."/>
            <person name="Rogers Y.H."/>
            <person name="Rohde C."/>
            <person name="Rozas J."/>
            <person name="Rubenfield M.J."/>
            <person name="Ruiz A."/>
            <person name="Russo S."/>
            <person name="Salzberg S.L."/>
            <person name="Sanchez-Gracia A."/>
            <person name="Saranga D.J."/>
            <person name="Sato H."/>
            <person name="Schaeffer S.W."/>
            <person name="Schatz M.C."/>
            <person name="Schlenke T."/>
            <person name="Schwartz R."/>
            <person name="Segarra C."/>
            <person name="Singh R.S."/>
            <person name="Sirot L."/>
            <person name="Sirota M."/>
            <person name="Sisneros N.B."/>
            <person name="Smith C.D."/>
            <person name="Smith T.F."/>
            <person name="Spieth J."/>
            <person name="Stage D.E."/>
            <person name="Stark A."/>
            <person name="Stephan W."/>
            <person name="Strausberg R.L."/>
            <person name="Strempel S."/>
            <person name="Sturgill D."/>
            <person name="Sutton G."/>
            <person name="Sutton G.G."/>
            <person name="Tao W."/>
            <person name="Teichmann S."/>
            <person name="Tobari Y.N."/>
            <person name="Tomimura Y."/>
            <person name="Tsolas J.M."/>
            <person name="Valente V.L."/>
            <person name="Venter E."/>
            <person name="Venter J.C."/>
            <person name="Vicario S."/>
            <person name="Vieira F.G."/>
            <person name="Vilella A.J."/>
            <person name="Villasante A."/>
            <person name="Walenz B."/>
            <person name="Wang J."/>
            <person name="Wasserman M."/>
            <person name="Watts T."/>
            <person name="Wilson D."/>
            <person name="Wilson R.K."/>
            <person name="Wing R.A."/>
            <person name="Wolfner M.F."/>
            <person name="Wong A."/>
            <person name="Wong G.K."/>
            <person name="Wu C.I."/>
            <person name="Wu G."/>
            <person name="Yamamoto D."/>
            <person name="Yang H.P."/>
            <person name="Yang S.P."/>
            <person name="Yorke J.A."/>
            <person name="Yoshida K."/>
            <person name="Zdobnov E."/>
            <person name="Zhang P."/>
            <person name="Zhang Y."/>
            <person name="Zimin A.V."/>
            <person name="Baldwin J."/>
            <person name="Abdouelleil A."/>
            <person name="Abdulkadir J."/>
            <person name="Abebe A."/>
            <person name="Abera B."/>
            <person name="Abreu J."/>
            <person name="Acer S.C."/>
            <person name="Aftuck L."/>
            <person name="Alexander A."/>
            <person name="An P."/>
            <person name="Anderson E."/>
            <person name="Anderson S."/>
            <person name="Arachi H."/>
            <person name="Azer M."/>
            <person name="Bachantsang P."/>
            <person name="Barry A."/>
            <person name="Bayul T."/>
            <person name="Berlin A."/>
            <person name="Bessette D."/>
            <person name="Bloom T."/>
            <person name="Blye J."/>
            <person name="Boguslavskiy L."/>
            <person name="Bonnet C."/>
            <person name="Boukhgalter B."/>
            <person name="Bourzgui I."/>
            <person name="Brown A."/>
            <person name="Cahill P."/>
            <person name="Channer S."/>
            <person name="Cheshatsang Y."/>
            <person name="Chuda L."/>
            <person name="Citroen M."/>
            <person name="Collymore A."/>
            <person name="Cooke P."/>
            <person name="Costello M."/>
            <person name="D'Aco K."/>
            <person name="Daza R."/>
            <person name="De Haan G."/>
            <person name="DeGray S."/>
            <person name="DeMaso C."/>
            <person name="Dhargay N."/>
            <person name="Dooley K."/>
            <person name="Dooley E."/>
            <person name="Doricent M."/>
            <person name="Dorje P."/>
            <person name="Dorjee K."/>
            <person name="Dupes A."/>
            <person name="Elong R."/>
            <person name="Falk J."/>
            <person name="Farina A."/>
            <person name="Faro S."/>
            <person name="Ferguson D."/>
            <person name="Fisher S."/>
            <person name="Foley C.D."/>
            <person name="Franke A."/>
            <person name="Friedrich D."/>
            <person name="Gadbois L."/>
            <person name="Gearin G."/>
            <person name="Gearin C.R."/>
            <person name="Giannoukos G."/>
            <person name="Goode T."/>
            <person name="Graham J."/>
            <person name="Grandbois E."/>
            <person name="Grewal S."/>
            <person name="Gyaltsen K."/>
            <person name="Hafez N."/>
            <person name="Hagos B."/>
            <person name="Hall J."/>
            <person name="Henson C."/>
            <person name="Hollinger A."/>
            <person name="Honan T."/>
            <person name="Huard M.D."/>
            <person name="Hughes L."/>
            <person name="Hurhula B."/>
            <person name="Husby M.E."/>
            <person name="Kamat A."/>
            <person name="Kanga B."/>
            <person name="Kashin S."/>
            <person name="Khazanovich D."/>
            <person name="Kisner P."/>
            <person name="Lance K."/>
            <person name="Lara M."/>
            <person name="Lee W."/>
            <person name="Lennon N."/>
            <person name="Letendre F."/>
            <person name="LeVine R."/>
            <person name="Lipovsky A."/>
            <person name="Liu X."/>
            <person name="Liu J."/>
            <person name="Liu S."/>
            <person name="Lokyitsang T."/>
            <person name="Lokyitsang Y."/>
            <person name="Lubonja R."/>
            <person name="Lui A."/>
            <person name="MacDonald P."/>
            <person name="Magnisalis V."/>
            <person name="Maru K."/>
            <person name="Matthews C."/>
            <person name="McCusker W."/>
            <person name="McDonough S."/>
            <person name="Mehta T."/>
            <person name="Meldrim J."/>
            <person name="Meneus L."/>
            <person name="Mihai O."/>
            <person name="Mihalev A."/>
            <person name="Mihova T."/>
            <person name="Mittelman R."/>
            <person name="Mlenga V."/>
            <person name="Montmayeur A."/>
            <person name="Mulrain L."/>
            <person name="Navidi A."/>
            <person name="Naylor J."/>
            <person name="Negash T."/>
            <person name="Nguyen T."/>
            <person name="Nguyen N."/>
            <person name="Nicol R."/>
            <person name="Norbu C."/>
            <person name="Norbu N."/>
            <person name="Novod N."/>
            <person name="O'Neill B."/>
            <person name="Osman S."/>
            <person name="Markiewicz E."/>
            <person name="Oyono O.L."/>
            <person name="Patti C."/>
            <person name="Phunkhang P."/>
            <person name="Pierre F."/>
            <person name="Priest M."/>
            <person name="Raghuraman S."/>
            <person name="Rege F."/>
            <person name="Reyes R."/>
            <person name="Rise C."/>
            <person name="Rogov P."/>
            <person name="Ross K."/>
            <person name="Ryan E."/>
            <person name="Settipalli S."/>
            <person name="Shea T."/>
            <person name="Sherpa N."/>
            <person name="Shi L."/>
            <person name="Shih D."/>
            <person name="Sparrow T."/>
            <person name="Spaulding J."/>
            <person name="Stalker J."/>
            <person name="Stange-Thomann N."/>
            <person name="Stavropoulos S."/>
            <person name="Stone C."/>
            <person name="Strader C."/>
            <person name="Tesfaye S."/>
            <person name="Thomson T."/>
            <person name="Thoulutsang Y."/>
            <person name="Thoulutsang D."/>
            <person name="Topham K."/>
            <person name="Topping I."/>
            <person name="Tsamla T."/>
            <person name="Vassiliev H."/>
            <person name="Vo A."/>
            <person name="Wangchuk T."/>
            <person name="Wangdi T."/>
            <person name="Weiand M."/>
            <person name="Wilkinson J."/>
            <person name="Wilson A."/>
            <person name="Yadav S."/>
            <person name="Young G."/>
            <person name="Yu Q."/>
            <person name="Zembek L."/>
            <person name="Zhong D."/>
            <person name="Zimmer A."/>
            <person name="Zwirko Z."/>
            <person name="Jaffe D.B."/>
            <person name="Alvarez P."/>
            <person name="Brockman W."/>
            <person name="Butler J."/>
            <person name="Chin C."/>
            <person name="Gnerre S."/>
            <person name="Grabherr M."/>
            <person name="Kleber M."/>
            <person name="Mauceli E."/>
            <person name="MacCallum I."/>
        </authorList>
    </citation>
    <scope>NUCLEOTIDE SEQUENCE [LARGE SCALE GENOMIC DNA]</scope>
    <source>
        <strain evidence="3">Tucson 15010-1051.87</strain>
    </source>
</reference>
<dbReference type="SMR" id="A0A0Q9WU27"/>
<sequence>MEKEMPTFLNNSIEQQSESPDNAIASKNSELGRLRSTTNNMNPPMQLPLGKGEEFVRQSRDELCIEQSSGATEVQHRGILIEQGIAEYSHSEDRSAELIGDCGKETVEQARDELVEILSLDSSYAQKGIMQESSSDAEQNVEYFAEEEAKEVKTIEISSDEEFIRLLRSDVKTSLAEEICLENELEEYILKKLKPQKEIPDEIAAMNKFIKEFTLRIDSHPGMKEWEKFNSCIEKVHQYYMSLDYPMFTQDDNGVQANLDKQAEHKDLDVSQGLTQVEADIEKMMEPLNELILRSEKLTHSIEGIEKKITKLDTKVDNFNIKYNDTLANREKSYEDMMALQSMRERIGQRLTRIETEIHTSKTRLLQGHTENK</sequence>
<accession>A0A0Q9WU27</accession>